<evidence type="ECO:0000256" key="1">
    <source>
        <dbReference type="ARBA" id="ARBA00001933"/>
    </source>
</evidence>
<evidence type="ECO:0000313" key="9">
    <source>
        <dbReference type="Proteomes" id="UP000318943"/>
    </source>
</evidence>
<dbReference type="InterPro" id="IPR027619">
    <property type="entry name" value="C-S_lyase_PatB-like"/>
</dbReference>
<organism evidence="8 10">
    <name type="scientific">Cupriavidus campinensis</name>
    <dbReference type="NCBI Taxonomy" id="151783"/>
    <lineage>
        <taxon>Bacteria</taxon>
        <taxon>Pseudomonadati</taxon>
        <taxon>Pseudomonadota</taxon>
        <taxon>Betaproteobacteria</taxon>
        <taxon>Burkholderiales</taxon>
        <taxon>Burkholderiaceae</taxon>
        <taxon>Cupriavidus</taxon>
    </lineage>
</organism>
<dbReference type="GO" id="GO:0030170">
    <property type="term" value="F:pyridoxal phosphate binding"/>
    <property type="evidence" value="ECO:0007669"/>
    <property type="project" value="InterPro"/>
</dbReference>
<dbReference type="EC" id="4.4.1.13" evidence="2"/>
<reference evidence="7 9" key="1">
    <citation type="submission" date="2019-05" db="EMBL/GenBank/DDBJ databases">
        <title>Whole genome sequence analysis of Cupriavidus campinensis S14E4C strain.</title>
        <authorList>
            <person name="Abbaszade G."/>
            <person name="Szabo A."/>
            <person name="Toumi M."/>
            <person name="Toth E."/>
        </authorList>
    </citation>
    <scope>NUCLEOTIDE SEQUENCE [LARGE SCALE GENOMIC DNA]</scope>
    <source>
        <strain evidence="7 9">S14E4C</strain>
    </source>
</reference>
<dbReference type="InterPro" id="IPR051798">
    <property type="entry name" value="Class-II_PLP-Dep_Aminotrans"/>
</dbReference>
<reference evidence="8" key="2">
    <citation type="journal article" date="2022" name="Microbiol. Resour. Announc.">
        <title>Genome Sequence of Cupriavidus campinensis Strain G5, a Member of a Bacterial Consortium Capable of Polyethylene Degradation.</title>
        <authorList>
            <person name="Schneider B."/>
            <person name="Pfeiffer F."/>
            <person name="Dyall-Smith M."/>
            <person name="Kunte H.J."/>
        </authorList>
    </citation>
    <scope>NUCLEOTIDE SEQUENCE</scope>
    <source>
        <strain evidence="8">G5</strain>
    </source>
</reference>
<evidence type="ECO:0000313" key="7">
    <source>
        <dbReference type="EMBL" id="TSP12033.1"/>
    </source>
</evidence>
<proteinExistence type="inferred from homology"/>
<dbReference type="RefSeq" id="WP_144198186.1">
    <property type="nucleotide sequence ID" value="NZ_CP043441.1"/>
</dbReference>
<dbReference type="GO" id="GO:0047804">
    <property type="term" value="F:cysteine-S-conjugate beta-lyase activity"/>
    <property type="evidence" value="ECO:0007669"/>
    <property type="project" value="UniProtKB-EC"/>
</dbReference>
<evidence type="ECO:0000256" key="2">
    <source>
        <dbReference type="ARBA" id="ARBA00012224"/>
    </source>
</evidence>
<reference evidence="8" key="3">
    <citation type="submission" date="2022-05" db="EMBL/GenBank/DDBJ databases">
        <authorList>
            <person name="Kunte H.-J."/>
        </authorList>
    </citation>
    <scope>NUCLEOTIDE SEQUENCE</scope>
    <source>
        <strain evidence="8">G5</strain>
    </source>
</reference>
<dbReference type="NCBIfam" id="TIGR04350">
    <property type="entry name" value="C_S_lyase_PatB"/>
    <property type="match status" value="1"/>
</dbReference>
<dbReference type="PANTHER" id="PTHR43525">
    <property type="entry name" value="PROTEIN MALY"/>
    <property type="match status" value="1"/>
</dbReference>
<dbReference type="Proteomes" id="UP000318943">
    <property type="component" value="Unassembled WGS sequence"/>
</dbReference>
<keyword evidence="9" id="KW-1185">Reference proteome</keyword>
<dbReference type="InterPro" id="IPR015424">
    <property type="entry name" value="PyrdxlP-dep_Trfase"/>
</dbReference>
<accession>A0AAE9L3V4</accession>
<dbReference type="Gene3D" id="3.90.1150.10">
    <property type="entry name" value="Aspartate Aminotransferase, domain 1"/>
    <property type="match status" value="1"/>
</dbReference>
<dbReference type="KEGG" id="ccam:M5D45_24690"/>
<dbReference type="EMBL" id="VCIZ01000007">
    <property type="protein sequence ID" value="TSP12033.1"/>
    <property type="molecule type" value="Genomic_DNA"/>
</dbReference>
<protein>
    <recommendedName>
        <fullName evidence="2">cysteine-S-conjugate beta-lyase</fullName>
        <ecNumber evidence="2">4.4.1.13</ecNumber>
    </recommendedName>
</protein>
<dbReference type="InterPro" id="IPR015421">
    <property type="entry name" value="PyrdxlP-dep_Trfase_major"/>
</dbReference>
<keyword evidence="4" id="KW-0456">Lyase</keyword>
<dbReference type="SUPFAM" id="SSF53383">
    <property type="entry name" value="PLP-dependent transferases"/>
    <property type="match status" value="1"/>
</dbReference>
<dbReference type="InterPro" id="IPR004839">
    <property type="entry name" value="Aminotransferase_I/II_large"/>
</dbReference>
<gene>
    <name evidence="7" type="ORF">FGG12_13505</name>
    <name evidence="8" type="ORF">M5D45_24690</name>
</gene>
<dbReference type="CDD" id="cd00609">
    <property type="entry name" value="AAT_like"/>
    <property type="match status" value="1"/>
</dbReference>
<name>A0AAE9L3V4_9BURK</name>
<dbReference type="Pfam" id="PF00155">
    <property type="entry name" value="Aminotran_1_2"/>
    <property type="match status" value="1"/>
</dbReference>
<keyword evidence="8" id="KW-0808">Transferase</keyword>
<evidence type="ECO:0000256" key="5">
    <source>
        <dbReference type="ARBA" id="ARBA00037974"/>
    </source>
</evidence>
<dbReference type="Gene3D" id="3.40.640.10">
    <property type="entry name" value="Type I PLP-dependent aspartate aminotransferase-like (Major domain)"/>
    <property type="match status" value="1"/>
</dbReference>
<dbReference type="InterPro" id="IPR015422">
    <property type="entry name" value="PyrdxlP-dep_Trfase_small"/>
</dbReference>
<dbReference type="AlphaFoldDB" id="A0AAE9L3V4"/>
<evidence type="ECO:0000256" key="4">
    <source>
        <dbReference type="ARBA" id="ARBA00023239"/>
    </source>
</evidence>
<comment type="similarity">
    <text evidence="5">Belongs to the class-II pyridoxal-phosphate-dependent aminotransferase family. MalY/PatB cystathionine beta-lyase subfamily.</text>
</comment>
<dbReference type="Proteomes" id="UP001056132">
    <property type="component" value="Chromosome 2"/>
</dbReference>
<dbReference type="GO" id="GO:0008483">
    <property type="term" value="F:transaminase activity"/>
    <property type="evidence" value="ECO:0007669"/>
    <property type="project" value="UniProtKB-KW"/>
</dbReference>
<keyword evidence="3" id="KW-0663">Pyridoxal phosphate</keyword>
<sequence length="402" mass="44966">MYNFDQIIDRTSTNSMKWDGMRHRLTPAQQASDPLPMWVADMDFRVAQPILDAIHREAEFGVFGYGQTSESYIEAAVDWQRRRFNWAVRSEWLVPSSGVVNALNMAIQAFSHPGDYVMVQPPVYIHFHHDIVINGRRLLEVPLTRTADGYRFDPEAFEAAIRPGTKLFILCNPHNPTGNVWSREDLMAMAAICQRHGILVVSDEIHADLIFDRNLQHIPFASLDPEIANHCIVCTSPGKTFNTAGLQCANIFIPNPRLREAFRSQCERGGLNLVNTVGAAACEAAYRFGESWVDAMIDYVGENQRHFAASVRDHALPIHVVPTGALYLAWMDCRALGLAPAELHDYMLRHVGLWLDPGSKFGATADGYMRINLACPRSTVDEAIRRLATGLQVAASTPAPQR</sequence>
<feature type="domain" description="Aminotransferase class I/classII large" evidence="6">
    <location>
        <begin position="59"/>
        <end position="387"/>
    </location>
</feature>
<keyword evidence="8" id="KW-0032">Aminotransferase</keyword>
<comment type="cofactor">
    <cofactor evidence="1">
        <name>pyridoxal 5'-phosphate</name>
        <dbReference type="ChEBI" id="CHEBI:597326"/>
    </cofactor>
</comment>
<evidence type="ECO:0000313" key="8">
    <source>
        <dbReference type="EMBL" id="URF06313.1"/>
    </source>
</evidence>
<dbReference type="EMBL" id="CP097331">
    <property type="protein sequence ID" value="URF06313.1"/>
    <property type="molecule type" value="Genomic_DNA"/>
</dbReference>
<evidence type="ECO:0000256" key="3">
    <source>
        <dbReference type="ARBA" id="ARBA00022898"/>
    </source>
</evidence>
<evidence type="ECO:0000259" key="6">
    <source>
        <dbReference type="Pfam" id="PF00155"/>
    </source>
</evidence>
<dbReference type="PANTHER" id="PTHR43525:SF1">
    <property type="entry name" value="PROTEIN MALY"/>
    <property type="match status" value="1"/>
</dbReference>
<evidence type="ECO:0000313" key="10">
    <source>
        <dbReference type="Proteomes" id="UP001056132"/>
    </source>
</evidence>